<dbReference type="GO" id="GO:0000160">
    <property type="term" value="P:phosphorelay signal transduction system"/>
    <property type="evidence" value="ECO:0007669"/>
    <property type="project" value="InterPro"/>
</dbReference>
<feature type="compositionally biased region" description="Pro residues" evidence="6">
    <location>
        <begin position="1"/>
        <end position="20"/>
    </location>
</feature>
<feature type="domain" description="Response regulatory" evidence="8">
    <location>
        <begin position="31"/>
        <end position="149"/>
    </location>
</feature>
<evidence type="ECO:0000259" key="7">
    <source>
        <dbReference type="PROSITE" id="PS50043"/>
    </source>
</evidence>
<protein>
    <submittedName>
        <fullName evidence="9">DNA-binding response regulator</fullName>
    </submittedName>
</protein>
<reference evidence="9" key="1">
    <citation type="submission" date="2021-01" db="EMBL/GenBank/DDBJ databases">
        <title>Whole genome shotgun sequence of Planobispora rosea NBRC 15558.</title>
        <authorList>
            <person name="Komaki H."/>
            <person name="Tamura T."/>
        </authorList>
    </citation>
    <scope>NUCLEOTIDE SEQUENCE</scope>
    <source>
        <strain evidence="9">NBRC 15558</strain>
    </source>
</reference>
<evidence type="ECO:0000256" key="1">
    <source>
        <dbReference type="ARBA" id="ARBA00022553"/>
    </source>
</evidence>
<evidence type="ECO:0000259" key="8">
    <source>
        <dbReference type="PROSITE" id="PS50110"/>
    </source>
</evidence>
<dbReference type="Pfam" id="PF00072">
    <property type="entry name" value="Response_reg"/>
    <property type="match status" value="1"/>
</dbReference>
<dbReference type="Pfam" id="PF00196">
    <property type="entry name" value="GerE"/>
    <property type="match status" value="1"/>
</dbReference>
<feature type="modified residue" description="4-aspartylphosphate" evidence="5">
    <location>
        <position position="82"/>
    </location>
</feature>
<feature type="region of interest" description="Disordered" evidence="6">
    <location>
        <begin position="1"/>
        <end position="28"/>
    </location>
</feature>
<dbReference type="GO" id="GO:0006355">
    <property type="term" value="P:regulation of DNA-templated transcription"/>
    <property type="evidence" value="ECO:0007669"/>
    <property type="project" value="InterPro"/>
</dbReference>
<dbReference type="InterPro" id="IPR039420">
    <property type="entry name" value="WalR-like"/>
</dbReference>
<dbReference type="PANTHER" id="PTHR43214">
    <property type="entry name" value="TWO-COMPONENT RESPONSE REGULATOR"/>
    <property type="match status" value="1"/>
</dbReference>
<organism evidence="9 10">
    <name type="scientific">Planobispora rosea</name>
    <dbReference type="NCBI Taxonomy" id="35762"/>
    <lineage>
        <taxon>Bacteria</taxon>
        <taxon>Bacillati</taxon>
        <taxon>Actinomycetota</taxon>
        <taxon>Actinomycetes</taxon>
        <taxon>Streptosporangiales</taxon>
        <taxon>Streptosporangiaceae</taxon>
        <taxon>Planobispora</taxon>
    </lineage>
</organism>
<keyword evidence="10" id="KW-1185">Reference proteome</keyword>
<dbReference type="EMBL" id="BOOI01000012">
    <property type="protein sequence ID" value="GIH83227.1"/>
    <property type="molecule type" value="Genomic_DNA"/>
</dbReference>
<evidence type="ECO:0000313" key="9">
    <source>
        <dbReference type="EMBL" id="GIH83227.1"/>
    </source>
</evidence>
<accession>A0A8J3RWS2</accession>
<keyword evidence="4" id="KW-0804">Transcription</keyword>
<dbReference type="SMART" id="SM00421">
    <property type="entry name" value="HTH_LUXR"/>
    <property type="match status" value="1"/>
</dbReference>
<dbReference type="PROSITE" id="PS50110">
    <property type="entry name" value="RESPONSE_REGULATORY"/>
    <property type="match status" value="1"/>
</dbReference>
<gene>
    <name evidence="9" type="ORF">Pro02_16350</name>
</gene>
<dbReference type="CDD" id="cd06170">
    <property type="entry name" value="LuxR_C_like"/>
    <property type="match status" value="1"/>
</dbReference>
<dbReference type="CDD" id="cd17535">
    <property type="entry name" value="REC_NarL-like"/>
    <property type="match status" value="1"/>
</dbReference>
<evidence type="ECO:0000313" key="10">
    <source>
        <dbReference type="Proteomes" id="UP000655044"/>
    </source>
</evidence>
<keyword evidence="1 5" id="KW-0597">Phosphoprotein</keyword>
<evidence type="ECO:0000256" key="5">
    <source>
        <dbReference type="PROSITE-ProRule" id="PRU00169"/>
    </source>
</evidence>
<keyword evidence="2" id="KW-0805">Transcription regulation</keyword>
<dbReference type="PANTHER" id="PTHR43214:SF24">
    <property type="entry name" value="TRANSCRIPTIONAL REGULATORY PROTEIN NARL-RELATED"/>
    <property type="match status" value="1"/>
</dbReference>
<evidence type="ECO:0000256" key="4">
    <source>
        <dbReference type="ARBA" id="ARBA00023163"/>
    </source>
</evidence>
<dbReference type="Gene3D" id="3.40.50.2300">
    <property type="match status" value="1"/>
</dbReference>
<dbReference type="PRINTS" id="PR00038">
    <property type="entry name" value="HTHLUXR"/>
</dbReference>
<dbReference type="InterPro" id="IPR001789">
    <property type="entry name" value="Sig_transdc_resp-reg_receiver"/>
</dbReference>
<dbReference type="PROSITE" id="PS50043">
    <property type="entry name" value="HTH_LUXR_2"/>
    <property type="match status" value="1"/>
</dbReference>
<dbReference type="AlphaFoldDB" id="A0A8J3RWS2"/>
<dbReference type="GO" id="GO:0003677">
    <property type="term" value="F:DNA binding"/>
    <property type="evidence" value="ECO:0007669"/>
    <property type="project" value="UniProtKB-KW"/>
</dbReference>
<evidence type="ECO:0000256" key="6">
    <source>
        <dbReference type="SAM" id="MobiDB-lite"/>
    </source>
</evidence>
<comment type="caution">
    <text evidence="9">The sequence shown here is derived from an EMBL/GenBank/DDBJ whole genome shotgun (WGS) entry which is preliminary data.</text>
</comment>
<name>A0A8J3RWS2_PLARO</name>
<evidence type="ECO:0000256" key="2">
    <source>
        <dbReference type="ARBA" id="ARBA00023015"/>
    </source>
</evidence>
<dbReference type="InterPro" id="IPR000792">
    <property type="entry name" value="Tscrpt_reg_LuxR_C"/>
</dbReference>
<dbReference type="InterPro" id="IPR016032">
    <property type="entry name" value="Sig_transdc_resp-reg_C-effctor"/>
</dbReference>
<dbReference type="InterPro" id="IPR011006">
    <property type="entry name" value="CheY-like_superfamily"/>
</dbReference>
<dbReference type="SUPFAM" id="SSF46894">
    <property type="entry name" value="C-terminal effector domain of the bipartite response regulators"/>
    <property type="match status" value="1"/>
</dbReference>
<sequence>MTTGPDPSPGTSPSSDPDPSPGTGTATGPIRVAVADDQAIVRMGLRALIDREPGLEFAGEAVDGAAALRLLRDVRPDVLLLDIRMDGMDGIDALRAIAADPALAATRVIMVTTFEVDQYVFAALQAGASGFVLKDSAPEELARAIRVVASGEALLSPSVTRKVIGLFGRHEGTPVEGLDTLTPREREMVAWVATGRSNGEIAAELSISPDTVRTHVSRAMVKLHARDRAQLVVFAVRSGLTIP</sequence>
<dbReference type="SMART" id="SM00448">
    <property type="entry name" value="REC"/>
    <property type="match status" value="1"/>
</dbReference>
<keyword evidence="3 9" id="KW-0238">DNA-binding</keyword>
<dbReference type="InterPro" id="IPR058245">
    <property type="entry name" value="NreC/VraR/RcsB-like_REC"/>
</dbReference>
<feature type="domain" description="HTH luxR-type" evidence="7">
    <location>
        <begin position="174"/>
        <end position="239"/>
    </location>
</feature>
<dbReference type="SUPFAM" id="SSF52172">
    <property type="entry name" value="CheY-like"/>
    <property type="match status" value="1"/>
</dbReference>
<proteinExistence type="predicted"/>
<evidence type="ECO:0000256" key="3">
    <source>
        <dbReference type="ARBA" id="ARBA00023125"/>
    </source>
</evidence>
<dbReference type="PROSITE" id="PS00622">
    <property type="entry name" value="HTH_LUXR_1"/>
    <property type="match status" value="1"/>
</dbReference>
<dbReference type="Proteomes" id="UP000655044">
    <property type="component" value="Unassembled WGS sequence"/>
</dbReference>